<evidence type="ECO:0000256" key="1">
    <source>
        <dbReference type="ARBA" id="ARBA00004196"/>
    </source>
</evidence>
<keyword evidence="2" id="KW-0472">Membrane</keyword>
<dbReference type="GO" id="GO:0030313">
    <property type="term" value="C:cell envelope"/>
    <property type="evidence" value="ECO:0007669"/>
    <property type="project" value="UniProtKB-SubCell"/>
</dbReference>
<dbReference type="SUPFAM" id="SSF56436">
    <property type="entry name" value="C-type lectin-like"/>
    <property type="match status" value="1"/>
</dbReference>
<dbReference type="InterPro" id="IPR005532">
    <property type="entry name" value="SUMF_dom"/>
</dbReference>
<reference evidence="4" key="1">
    <citation type="submission" date="2021-08" db="EMBL/GenBank/DDBJ databases">
        <title>Comparative analyses of Brucepasteria parasyntrophica and Teretinema zuelzerae.</title>
        <authorList>
            <person name="Song Y."/>
            <person name="Brune A."/>
        </authorList>
    </citation>
    <scope>NUCLEOTIDE SEQUENCE</scope>
    <source>
        <strain evidence="4">DSM 1903</strain>
    </source>
</reference>
<organism evidence="4 5">
    <name type="scientific">Teretinema zuelzerae</name>
    <dbReference type="NCBI Taxonomy" id="156"/>
    <lineage>
        <taxon>Bacteria</taxon>
        <taxon>Pseudomonadati</taxon>
        <taxon>Spirochaetota</taxon>
        <taxon>Spirochaetia</taxon>
        <taxon>Spirochaetales</taxon>
        <taxon>Treponemataceae</taxon>
        <taxon>Teretinema</taxon>
    </lineage>
</organism>
<protein>
    <submittedName>
        <fullName evidence="4">SUMF1/EgtB/PvdO family nonheme iron enzyme</fullName>
    </submittedName>
</protein>
<evidence type="ECO:0000313" key="5">
    <source>
        <dbReference type="Proteomes" id="UP001198163"/>
    </source>
</evidence>
<comment type="caution">
    <text evidence="4">The sequence shown here is derived from an EMBL/GenBank/DDBJ whole genome shotgun (WGS) entry which is preliminary data.</text>
</comment>
<dbReference type="Pfam" id="PF09479">
    <property type="entry name" value="Flg_new"/>
    <property type="match status" value="1"/>
</dbReference>
<feature type="transmembrane region" description="Helical" evidence="2">
    <location>
        <begin position="20"/>
        <end position="40"/>
    </location>
</feature>
<dbReference type="InterPro" id="IPR016187">
    <property type="entry name" value="CTDL_fold"/>
</dbReference>
<dbReference type="InterPro" id="IPR051043">
    <property type="entry name" value="Sulfatase_Mod_Factor_Kinase"/>
</dbReference>
<dbReference type="Gene3D" id="2.60.40.4270">
    <property type="entry name" value="Listeria-Bacteroides repeat domain"/>
    <property type="match status" value="1"/>
</dbReference>
<dbReference type="Pfam" id="PF03781">
    <property type="entry name" value="FGE-sulfatase"/>
    <property type="match status" value="1"/>
</dbReference>
<dbReference type="PANTHER" id="PTHR23150:SF19">
    <property type="entry name" value="FORMYLGLYCINE-GENERATING ENZYME"/>
    <property type="match status" value="1"/>
</dbReference>
<dbReference type="Proteomes" id="UP001198163">
    <property type="component" value="Unassembled WGS sequence"/>
</dbReference>
<dbReference type="Gene3D" id="3.90.1580.10">
    <property type="entry name" value="paralog of FGE (formylglycine-generating enzyme)"/>
    <property type="match status" value="1"/>
</dbReference>
<dbReference type="RefSeq" id="WP_230752358.1">
    <property type="nucleotide sequence ID" value="NZ_JAINWA010000001.1"/>
</dbReference>
<keyword evidence="5" id="KW-1185">Reference proteome</keyword>
<evidence type="ECO:0000313" key="4">
    <source>
        <dbReference type="EMBL" id="MCD1653405.1"/>
    </source>
</evidence>
<evidence type="ECO:0000256" key="2">
    <source>
        <dbReference type="SAM" id="Phobius"/>
    </source>
</evidence>
<evidence type="ECO:0000259" key="3">
    <source>
        <dbReference type="Pfam" id="PF03781"/>
    </source>
</evidence>
<keyword evidence="2" id="KW-1133">Transmembrane helix</keyword>
<accession>A0AAE3EEW8</accession>
<proteinExistence type="predicted"/>
<keyword evidence="2" id="KW-0812">Transmembrane</keyword>
<dbReference type="AlphaFoldDB" id="A0AAE3EEW8"/>
<dbReference type="InterPro" id="IPR042229">
    <property type="entry name" value="Listeria/Bacterioides_rpt_sf"/>
</dbReference>
<dbReference type="InterPro" id="IPR013378">
    <property type="entry name" value="InlB-like_B-rpt"/>
</dbReference>
<sequence length="849" mass="88616">MTKLHTTGTRFRAEPIRSAAIRISSLCAAILLFASCPGSLIDSGGGSSGAGETGSLSIRLTDAASGDALFSARALVPGVLSQMKAVSISVTDSAGITHEYSASSADLPSAGAQIEDVYPGKAEVSAFVYADAEKTSLLASGTVSATVVKGQAASVQVPLILADAGTGNGSLDLNIAFPVDKDIDSITAGFIGTDGSIDSSYPAVWVGSADYSEGTATLHASEIPAGACTLSVSFLRRGTQIGRIIEAVNIRSGAAANRWIDQNGTLQETRTYSADELGVSAAGLASLSAGGVQVPLSSGTLEYSITLGDSDSISFILSGAIAGQSYRWKWAPEAGMAVEGSASPLVASPALATSGSNLLTITVTAPDGETTQTYVVRVIRSWEVSFNVSGGSYIEPLIVANGGTVERPADPEYSGFAFSGWYADSSLSTPWTFGSGGRTVTGDAALYAKWVESASIIAVTISAPEFQHISFRQFGNEVSSITMDIDATLELSMPEGGARYEWLLNARDWLSSDRTLIFSPRLNGAGRKTITAVFEYDGVVYSGDLSVLVTNDYMVEILPYGKNASYAQVSWTYDSDLYQSAPSSYDHTLTRPYSLGKYEVSYSLWKPVRDWALANGYVIGNEGAAGGSGSAGVDYPVTQVSYFDALVWCNAYSEMSGLTPCYYTSTTDKTDASVLRSTSYLKALAESGILYTAAYADLAADGYRLPSEGEWHFAASCGGYYPFNSVSGGSAVFSAGNSATYSDWANSKTGVITPCGSLAPNIWGLYDMSGNMWEACFDVCNNPPDGPFNDYIGTTYSGTVSSSYAIIVKGGSFASLPPAGKSTIGHRDASAATTAASDSGFRLARTIVK</sequence>
<feature type="domain" description="Sulfatase-modifying factor enzyme-like" evidence="3">
    <location>
        <begin position="586"/>
        <end position="845"/>
    </location>
</feature>
<dbReference type="GO" id="GO:0120147">
    <property type="term" value="F:formylglycine-generating oxidase activity"/>
    <property type="evidence" value="ECO:0007669"/>
    <property type="project" value="TreeGrafter"/>
</dbReference>
<comment type="subcellular location">
    <subcellularLocation>
        <location evidence="1">Cell envelope</location>
    </subcellularLocation>
</comment>
<name>A0AAE3EEW8_9SPIR</name>
<gene>
    <name evidence="4" type="ORF">K7J14_01665</name>
</gene>
<dbReference type="EMBL" id="JAINWA010000001">
    <property type="protein sequence ID" value="MCD1653405.1"/>
    <property type="molecule type" value="Genomic_DNA"/>
</dbReference>
<dbReference type="PANTHER" id="PTHR23150">
    <property type="entry name" value="SULFATASE MODIFYING FACTOR 1, 2"/>
    <property type="match status" value="1"/>
</dbReference>
<dbReference type="InterPro" id="IPR042095">
    <property type="entry name" value="SUMF_sf"/>
</dbReference>